<feature type="domain" description="Reverse transcriptase Ty1/copia-type" evidence="2">
    <location>
        <begin position="80"/>
        <end position="220"/>
    </location>
</feature>
<reference evidence="3" key="1">
    <citation type="submission" date="2020-06" db="EMBL/GenBank/DDBJ databases">
        <authorList>
            <person name="Li T."/>
            <person name="Hu X."/>
            <person name="Zhang T."/>
            <person name="Song X."/>
            <person name="Zhang H."/>
            <person name="Dai N."/>
            <person name="Sheng W."/>
            <person name="Hou X."/>
            <person name="Wei L."/>
        </authorList>
    </citation>
    <scope>NUCLEOTIDE SEQUENCE</scope>
    <source>
        <strain evidence="3">G01</strain>
        <tissue evidence="3">Leaf</tissue>
    </source>
</reference>
<gene>
    <name evidence="3" type="ORF">Sangu_2895900</name>
</gene>
<evidence type="ECO:0000313" key="3">
    <source>
        <dbReference type="EMBL" id="KAL0283336.1"/>
    </source>
</evidence>
<feature type="transmembrane region" description="Helical" evidence="1">
    <location>
        <begin position="16"/>
        <end position="36"/>
    </location>
</feature>
<proteinExistence type="predicted"/>
<dbReference type="EMBL" id="JACGWK010001733">
    <property type="protein sequence ID" value="KAL0283336.1"/>
    <property type="molecule type" value="Genomic_DNA"/>
</dbReference>
<evidence type="ECO:0000259" key="2">
    <source>
        <dbReference type="Pfam" id="PF07727"/>
    </source>
</evidence>
<keyword evidence="1" id="KW-1133">Transmembrane helix</keyword>
<accession>A0AAW2IME0</accession>
<organism evidence="3">
    <name type="scientific">Sesamum angustifolium</name>
    <dbReference type="NCBI Taxonomy" id="2727405"/>
    <lineage>
        <taxon>Eukaryota</taxon>
        <taxon>Viridiplantae</taxon>
        <taxon>Streptophyta</taxon>
        <taxon>Embryophyta</taxon>
        <taxon>Tracheophyta</taxon>
        <taxon>Spermatophyta</taxon>
        <taxon>Magnoliopsida</taxon>
        <taxon>eudicotyledons</taxon>
        <taxon>Gunneridae</taxon>
        <taxon>Pentapetalae</taxon>
        <taxon>asterids</taxon>
        <taxon>lamiids</taxon>
        <taxon>Lamiales</taxon>
        <taxon>Pedaliaceae</taxon>
        <taxon>Sesamum</taxon>
    </lineage>
</organism>
<dbReference type="SUPFAM" id="SSF56672">
    <property type="entry name" value="DNA/RNA polymerases"/>
    <property type="match status" value="1"/>
</dbReference>
<keyword evidence="1" id="KW-0472">Membrane</keyword>
<dbReference type="Pfam" id="PF07727">
    <property type="entry name" value="RVT_2"/>
    <property type="match status" value="1"/>
</dbReference>
<dbReference type="InterPro" id="IPR043502">
    <property type="entry name" value="DNA/RNA_pol_sf"/>
</dbReference>
<name>A0AAW2IME0_9LAMI</name>
<keyword evidence="1" id="KW-0812">Transmembrane</keyword>
<comment type="caution">
    <text evidence="3">The sequence shown here is derived from an EMBL/GenBank/DDBJ whole genome shotgun (WGS) entry which is preliminary data.</text>
</comment>
<dbReference type="AlphaFoldDB" id="A0AAW2IME0"/>
<sequence>MSLHHAGHFELSRNQLGWTIMFANASPTLIILVYLLTTSTHMSFVALLSSIQEPRSYLEASKDARWVDAMNEELTALDKNETWELASLPPGKKAIGCKWVFKVKLHPDGSVHRYKARLVAKGYNQVEGIDYFDSFSPVAKSVTVRVFMAVAVAKGWPLWQLDVNNAFLHGHLDEEVYMVPPEGYTCAIPGRFCRLKRSLYGLKQASRQWNIELTTKLQDLVYVDDIILTGNSEDEIASVKSYLHSLFTIKDLGFAKYFLGWNLHAPHMVYSLLSRSILLTFSPTQIFLELSRLPLLFLLDSNSLPEMVPLI</sequence>
<dbReference type="InterPro" id="IPR013103">
    <property type="entry name" value="RVT_2"/>
</dbReference>
<protein>
    <submittedName>
        <fullName evidence="3">Retrovirus-related Pol polyprotein from transposon RE2</fullName>
    </submittedName>
</protein>
<reference evidence="3" key="2">
    <citation type="journal article" date="2024" name="Plant">
        <title>Genomic evolution and insights into agronomic trait innovations of Sesamum species.</title>
        <authorList>
            <person name="Miao H."/>
            <person name="Wang L."/>
            <person name="Qu L."/>
            <person name="Liu H."/>
            <person name="Sun Y."/>
            <person name="Le M."/>
            <person name="Wang Q."/>
            <person name="Wei S."/>
            <person name="Zheng Y."/>
            <person name="Lin W."/>
            <person name="Duan Y."/>
            <person name="Cao H."/>
            <person name="Xiong S."/>
            <person name="Wang X."/>
            <person name="Wei L."/>
            <person name="Li C."/>
            <person name="Ma Q."/>
            <person name="Ju M."/>
            <person name="Zhao R."/>
            <person name="Li G."/>
            <person name="Mu C."/>
            <person name="Tian Q."/>
            <person name="Mei H."/>
            <person name="Zhang T."/>
            <person name="Gao T."/>
            <person name="Zhang H."/>
        </authorList>
    </citation>
    <scope>NUCLEOTIDE SEQUENCE</scope>
    <source>
        <strain evidence="3">G01</strain>
    </source>
</reference>
<evidence type="ECO:0000256" key="1">
    <source>
        <dbReference type="SAM" id="Phobius"/>
    </source>
</evidence>